<dbReference type="Pfam" id="PF13445">
    <property type="entry name" value="zf-RING_UBOX"/>
    <property type="match status" value="1"/>
</dbReference>
<dbReference type="GO" id="GO:0008270">
    <property type="term" value="F:zinc ion binding"/>
    <property type="evidence" value="ECO:0007669"/>
    <property type="project" value="UniProtKB-KW"/>
</dbReference>
<evidence type="ECO:0000313" key="7">
    <source>
        <dbReference type="EMBL" id="CEM39553.1"/>
    </source>
</evidence>
<reference evidence="7" key="1">
    <citation type="submission" date="2014-11" db="EMBL/GenBank/DDBJ databases">
        <authorList>
            <person name="Otto D Thomas"/>
            <person name="Naeem Raeece"/>
        </authorList>
    </citation>
    <scope>NUCLEOTIDE SEQUENCE</scope>
</reference>
<feature type="compositionally biased region" description="Basic and acidic residues" evidence="5">
    <location>
        <begin position="206"/>
        <end position="216"/>
    </location>
</feature>
<keyword evidence="2 4" id="KW-0863">Zinc-finger</keyword>
<feature type="compositionally biased region" description="Low complexity" evidence="5">
    <location>
        <begin position="226"/>
        <end position="238"/>
    </location>
</feature>
<dbReference type="InterPro" id="IPR051438">
    <property type="entry name" value="RNF_E3_ubiq-protein_ligase"/>
</dbReference>
<feature type="region of interest" description="Disordered" evidence="5">
    <location>
        <begin position="174"/>
        <end position="238"/>
    </location>
</feature>
<feature type="compositionally biased region" description="Acidic residues" evidence="5">
    <location>
        <begin position="142"/>
        <end position="152"/>
    </location>
</feature>
<evidence type="ECO:0000256" key="4">
    <source>
        <dbReference type="PROSITE-ProRule" id="PRU00175"/>
    </source>
</evidence>
<name>A0A0G4H758_9ALVE</name>
<dbReference type="InterPro" id="IPR017907">
    <property type="entry name" value="Znf_RING_CS"/>
</dbReference>
<dbReference type="GO" id="GO:0006511">
    <property type="term" value="P:ubiquitin-dependent protein catabolic process"/>
    <property type="evidence" value="ECO:0007669"/>
    <property type="project" value="TreeGrafter"/>
</dbReference>
<keyword evidence="3" id="KW-0862">Zinc</keyword>
<dbReference type="EMBL" id="CDMZ01001938">
    <property type="protein sequence ID" value="CEM39553.1"/>
    <property type="molecule type" value="Genomic_DNA"/>
</dbReference>
<protein>
    <recommendedName>
        <fullName evidence="6">RING-type domain-containing protein</fullName>
    </recommendedName>
</protein>
<dbReference type="SMART" id="SM00184">
    <property type="entry name" value="RING"/>
    <property type="match status" value="1"/>
</dbReference>
<evidence type="ECO:0000256" key="3">
    <source>
        <dbReference type="ARBA" id="ARBA00022833"/>
    </source>
</evidence>
<dbReference type="InterPro" id="IPR001841">
    <property type="entry name" value="Znf_RING"/>
</dbReference>
<dbReference type="PROSITE" id="PS00518">
    <property type="entry name" value="ZF_RING_1"/>
    <property type="match status" value="1"/>
</dbReference>
<dbReference type="InterPro" id="IPR027370">
    <property type="entry name" value="Znf-RING_euk"/>
</dbReference>
<dbReference type="AlphaFoldDB" id="A0A0G4H758"/>
<dbReference type="GO" id="GO:0061630">
    <property type="term" value="F:ubiquitin protein ligase activity"/>
    <property type="evidence" value="ECO:0007669"/>
    <property type="project" value="TreeGrafter"/>
</dbReference>
<accession>A0A0G4H758</accession>
<evidence type="ECO:0000259" key="6">
    <source>
        <dbReference type="PROSITE" id="PS50089"/>
    </source>
</evidence>
<feature type="region of interest" description="Disordered" evidence="5">
    <location>
        <begin position="135"/>
        <end position="156"/>
    </location>
</feature>
<dbReference type="Gene3D" id="3.30.40.10">
    <property type="entry name" value="Zinc/RING finger domain, C3HC4 (zinc finger)"/>
    <property type="match status" value="1"/>
</dbReference>
<evidence type="ECO:0000256" key="2">
    <source>
        <dbReference type="ARBA" id="ARBA00022771"/>
    </source>
</evidence>
<feature type="domain" description="RING-type" evidence="6">
    <location>
        <begin position="36"/>
        <end position="75"/>
    </location>
</feature>
<organism evidence="7">
    <name type="scientific">Chromera velia CCMP2878</name>
    <dbReference type="NCBI Taxonomy" id="1169474"/>
    <lineage>
        <taxon>Eukaryota</taxon>
        <taxon>Sar</taxon>
        <taxon>Alveolata</taxon>
        <taxon>Colpodellida</taxon>
        <taxon>Chromeraceae</taxon>
        <taxon>Chromera</taxon>
    </lineage>
</organism>
<proteinExistence type="predicted"/>
<dbReference type="PANTHER" id="PTHR46016">
    <property type="entry name" value="ZINC FINGER, RING/FYVE/PHD-TYPE"/>
    <property type="match status" value="1"/>
</dbReference>
<sequence length="268" mass="29045">MPRRSEARAAAAQPEQKVALGRRFVRPKAIKEYLKCSICMEVFNSPSSLPCGHTFCEECIVSWKASKIGGCPHCRAAISSIHKNVVVESVIDDLPVRCPFRRKCQWKGCLKEMEPHARNCPDNPAKLPAWIPEHSAANFPGEDAEDDEDEDEHTAVGGLSGCSCKCTCGAAGGDGRLRRSSSGSLRRSSRRRSHSQSKSGGGDAAAGEHRDSERDSKRSKKTSGESSASASSSSSSSSALASFRLRIFEKNPELAARFFERAKVEGTQ</sequence>
<dbReference type="PROSITE" id="PS50089">
    <property type="entry name" value="ZF_RING_2"/>
    <property type="match status" value="1"/>
</dbReference>
<dbReference type="GO" id="GO:0000209">
    <property type="term" value="P:protein polyubiquitination"/>
    <property type="evidence" value="ECO:0007669"/>
    <property type="project" value="TreeGrafter"/>
</dbReference>
<keyword evidence="1" id="KW-0479">Metal-binding</keyword>
<evidence type="ECO:0000256" key="5">
    <source>
        <dbReference type="SAM" id="MobiDB-lite"/>
    </source>
</evidence>
<gene>
    <name evidence="7" type="ORF">Cvel_24931</name>
</gene>
<dbReference type="InterPro" id="IPR013083">
    <property type="entry name" value="Znf_RING/FYVE/PHD"/>
</dbReference>
<dbReference type="PANTHER" id="PTHR46016:SF1">
    <property type="entry name" value="RING-TYPE DOMAIN-CONTAINING PROTEIN"/>
    <property type="match status" value="1"/>
</dbReference>
<evidence type="ECO:0000256" key="1">
    <source>
        <dbReference type="ARBA" id="ARBA00022723"/>
    </source>
</evidence>
<dbReference type="SUPFAM" id="SSF57850">
    <property type="entry name" value="RING/U-box"/>
    <property type="match status" value="1"/>
</dbReference>
<dbReference type="VEuPathDB" id="CryptoDB:Cvel_24931"/>